<feature type="region of interest" description="Disordered" evidence="1">
    <location>
        <begin position="1"/>
        <end position="38"/>
    </location>
</feature>
<dbReference type="KEGG" id="saci:Sinac_2052"/>
<organism evidence="2 3">
    <name type="scientific">Singulisphaera acidiphila (strain ATCC BAA-1392 / DSM 18658 / VKM B-2454 / MOB10)</name>
    <dbReference type="NCBI Taxonomy" id="886293"/>
    <lineage>
        <taxon>Bacteria</taxon>
        <taxon>Pseudomonadati</taxon>
        <taxon>Planctomycetota</taxon>
        <taxon>Planctomycetia</taxon>
        <taxon>Isosphaerales</taxon>
        <taxon>Isosphaeraceae</taxon>
        <taxon>Singulisphaera</taxon>
    </lineage>
</organism>
<dbReference type="Proteomes" id="UP000010798">
    <property type="component" value="Chromosome"/>
</dbReference>
<dbReference type="HOGENOM" id="CLU_2587827_0_0_0"/>
<sequence length="80" mass="8963">MENDLQKYRPGRKPYKSPKLPISARWPCPRERSGSGRGCANHGAIAIVPGRIRPECNLAGAELEKGRNDEHRRSTQGQRV</sequence>
<reference evidence="2 3" key="1">
    <citation type="submission" date="2012-02" db="EMBL/GenBank/DDBJ databases">
        <title>Complete sequence of chromosome of Singulisphaera acidiphila DSM 18658.</title>
        <authorList>
            <consortium name="US DOE Joint Genome Institute (JGI-PGF)"/>
            <person name="Lucas S."/>
            <person name="Copeland A."/>
            <person name="Lapidus A."/>
            <person name="Glavina del Rio T."/>
            <person name="Dalin E."/>
            <person name="Tice H."/>
            <person name="Bruce D."/>
            <person name="Goodwin L."/>
            <person name="Pitluck S."/>
            <person name="Peters L."/>
            <person name="Ovchinnikova G."/>
            <person name="Chertkov O."/>
            <person name="Kyrpides N."/>
            <person name="Mavromatis K."/>
            <person name="Ivanova N."/>
            <person name="Brettin T."/>
            <person name="Detter J.C."/>
            <person name="Han C."/>
            <person name="Larimer F."/>
            <person name="Land M."/>
            <person name="Hauser L."/>
            <person name="Markowitz V."/>
            <person name="Cheng J.-F."/>
            <person name="Hugenholtz P."/>
            <person name="Woyke T."/>
            <person name="Wu D."/>
            <person name="Tindall B."/>
            <person name="Pomrenke H."/>
            <person name="Brambilla E."/>
            <person name="Klenk H.-P."/>
            <person name="Eisen J.A."/>
        </authorList>
    </citation>
    <scope>NUCLEOTIDE SEQUENCE [LARGE SCALE GENOMIC DNA]</scope>
    <source>
        <strain evidence="3">ATCC BAA-1392 / DSM 18658 / VKM B-2454 / MOB10</strain>
    </source>
</reference>
<proteinExistence type="predicted"/>
<evidence type="ECO:0000313" key="3">
    <source>
        <dbReference type="Proteomes" id="UP000010798"/>
    </source>
</evidence>
<feature type="compositionally biased region" description="Basic and acidic residues" evidence="1">
    <location>
        <begin position="62"/>
        <end position="73"/>
    </location>
</feature>
<dbReference type="EMBL" id="CP003364">
    <property type="protein sequence ID" value="AGA26393.1"/>
    <property type="molecule type" value="Genomic_DNA"/>
</dbReference>
<protein>
    <submittedName>
        <fullName evidence="2">Uncharacterized protein</fullName>
    </submittedName>
</protein>
<name>L0DC45_SINAD</name>
<keyword evidence="3" id="KW-1185">Reference proteome</keyword>
<evidence type="ECO:0000313" key="2">
    <source>
        <dbReference type="EMBL" id="AGA26393.1"/>
    </source>
</evidence>
<evidence type="ECO:0000256" key="1">
    <source>
        <dbReference type="SAM" id="MobiDB-lite"/>
    </source>
</evidence>
<dbReference type="AlphaFoldDB" id="L0DC45"/>
<feature type="region of interest" description="Disordered" evidence="1">
    <location>
        <begin position="61"/>
        <end position="80"/>
    </location>
</feature>
<accession>L0DC45</accession>
<gene>
    <name evidence="2" type="ordered locus">Sinac_2052</name>
</gene>